<evidence type="ECO:0000313" key="1">
    <source>
        <dbReference type="EMBL" id="QBC45632.1"/>
    </source>
</evidence>
<dbReference type="SUPFAM" id="SSF53474">
    <property type="entry name" value="alpha/beta-Hydrolases"/>
    <property type="match status" value="1"/>
</dbReference>
<sequence length="216" mass="23659">MTLKSDTSPVKVKVNKPRGTLYWGGAGLDGDYVKPQIAAFIKAGITHCFVGKTNSSTQTIGQLGTLVDALRAGIDIRYEDNGPWTLGGMDAPAEQFNMIGYSYGSLLAAQTANFYAKHGHSIDHLVLIGSPIDLGFLNTLKENKNIKKIVIIDLKQHGDPIYAGITQFELIENAITLKTQMGSNKGEGHFYYAHVVADSSRRWEELAKRLYGEGLR</sequence>
<keyword evidence="2" id="KW-1185">Reference proteome</keyword>
<evidence type="ECO:0000313" key="2">
    <source>
        <dbReference type="Proteomes" id="UP000515917"/>
    </source>
</evidence>
<dbReference type="EMBL" id="CP025781">
    <property type="protein sequence ID" value="QBC45632.1"/>
    <property type="molecule type" value="Genomic_DNA"/>
</dbReference>
<accession>A0A7G3GF25</accession>
<proteinExistence type="predicted"/>
<organism evidence="1 2">
    <name type="scientific">Iodobacter fluviatilis</name>
    <dbReference type="NCBI Taxonomy" id="537"/>
    <lineage>
        <taxon>Bacteria</taxon>
        <taxon>Pseudomonadati</taxon>
        <taxon>Pseudomonadota</taxon>
        <taxon>Betaproteobacteria</taxon>
        <taxon>Neisseriales</taxon>
        <taxon>Chitinibacteraceae</taxon>
        <taxon>Iodobacter</taxon>
    </lineage>
</organism>
<dbReference type="AlphaFoldDB" id="A0A7G3GF25"/>
<dbReference type="KEGG" id="ifl:C1H71_03780"/>
<name>A0A7G3GF25_9NEIS</name>
<protein>
    <submittedName>
        <fullName evidence="1">Uncharacterized protein</fullName>
    </submittedName>
</protein>
<dbReference type="Proteomes" id="UP000515917">
    <property type="component" value="Chromosome"/>
</dbReference>
<dbReference type="Gene3D" id="3.40.50.1820">
    <property type="entry name" value="alpha/beta hydrolase"/>
    <property type="match status" value="1"/>
</dbReference>
<gene>
    <name evidence="1" type="ORF">C1H71_03780</name>
</gene>
<dbReference type="InterPro" id="IPR029058">
    <property type="entry name" value="AB_hydrolase_fold"/>
</dbReference>
<reference evidence="1 2" key="1">
    <citation type="submission" date="2018-01" db="EMBL/GenBank/DDBJ databases">
        <title>Genome sequence of Iodobacter sp. strain PCH194 isolated from Indian Trans-Himalaya.</title>
        <authorList>
            <person name="Kumar V."/>
            <person name="Thakur V."/>
            <person name="Kumar S."/>
            <person name="Singh D."/>
        </authorList>
    </citation>
    <scope>NUCLEOTIDE SEQUENCE [LARGE SCALE GENOMIC DNA]</scope>
    <source>
        <strain evidence="1 2">PCH194</strain>
    </source>
</reference>